<organism evidence="2 3">
    <name type="scientific">Ceratodon purpureus</name>
    <name type="common">Fire moss</name>
    <name type="synonym">Dicranum purpureum</name>
    <dbReference type="NCBI Taxonomy" id="3225"/>
    <lineage>
        <taxon>Eukaryota</taxon>
        <taxon>Viridiplantae</taxon>
        <taxon>Streptophyta</taxon>
        <taxon>Embryophyta</taxon>
        <taxon>Bryophyta</taxon>
        <taxon>Bryophytina</taxon>
        <taxon>Bryopsida</taxon>
        <taxon>Dicranidae</taxon>
        <taxon>Pseudoditrichales</taxon>
        <taxon>Ditrichaceae</taxon>
        <taxon>Ceratodon</taxon>
    </lineage>
</organism>
<reference evidence="2" key="1">
    <citation type="submission" date="2020-06" db="EMBL/GenBank/DDBJ databases">
        <title>WGS assembly of Ceratodon purpureus strain R40.</title>
        <authorList>
            <person name="Carey S.B."/>
            <person name="Jenkins J."/>
            <person name="Shu S."/>
            <person name="Lovell J.T."/>
            <person name="Sreedasyam A."/>
            <person name="Maumus F."/>
            <person name="Tiley G.P."/>
            <person name="Fernandez-Pozo N."/>
            <person name="Barry K."/>
            <person name="Chen C."/>
            <person name="Wang M."/>
            <person name="Lipzen A."/>
            <person name="Daum C."/>
            <person name="Saski C.A."/>
            <person name="Payton A.C."/>
            <person name="Mcbreen J.C."/>
            <person name="Conrad R.E."/>
            <person name="Kollar L.M."/>
            <person name="Olsson S."/>
            <person name="Huttunen S."/>
            <person name="Landis J.B."/>
            <person name="Wickett N.J."/>
            <person name="Johnson M.G."/>
            <person name="Rensing S.A."/>
            <person name="Grimwood J."/>
            <person name="Schmutz J."/>
            <person name="Mcdaniel S.F."/>
        </authorList>
    </citation>
    <scope>NUCLEOTIDE SEQUENCE</scope>
    <source>
        <strain evidence="2">R40</strain>
    </source>
</reference>
<dbReference type="EMBL" id="CM026430">
    <property type="protein sequence ID" value="KAG0562034.1"/>
    <property type="molecule type" value="Genomic_DNA"/>
</dbReference>
<accession>A0A8T0GV71</accession>
<feature type="compositionally biased region" description="Polar residues" evidence="1">
    <location>
        <begin position="107"/>
        <end position="128"/>
    </location>
</feature>
<feature type="region of interest" description="Disordered" evidence="1">
    <location>
        <begin position="86"/>
        <end position="128"/>
    </location>
</feature>
<proteinExistence type="predicted"/>
<dbReference type="AlphaFoldDB" id="A0A8T0GV71"/>
<name>A0A8T0GV71_CERPU</name>
<keyword evidence="3" id="KW-1185">Reference proteome</keyword>
<protein>
    <submittedName>
        <fullName evidence="2">Uncharacterized protein</fullName>
    </submittedName>
</protein>
<gene>
    <name evidence="2" type="ORF">KC19_9G112200</name>
</gene>
<evidence type="ECO:0000256" key="1">
    <source>
        <dbReference type="SAM" id="MobiDB-lite"/>
    </source>
</evidence>
<sequence length="128" mass="14930">MQDNLLFKHMNSLLQKLLQKSYSCASIRLFWRTKSLTFPLKTPRHHNSIYPSKTKPHLHLNLTQTLIYRTPSAKTHPDIPITTNTHQNLPPHHYHHHHDHTITPSHQQSIHTQNSPKHTIPTTPSNTN</sequence>
<comment type="caution">
    <text evidence="2">The sequence shown here is derived from an EMBL/GenBank/DDBJ whole genome shotgun (WGS) entry which is preliminary data.</text>
</comment>
<evidence type="ECO:0000313" key="3">
    <source>
        <dbReference type="Proteomes" id="UP000822688"/>
    </source>
</evidence>
<dbReference type="Proteomes" id="UP000822688">
    <property type="component" value="Chromosome 9"/>
</dbReference>
<evidence type="ECO:0000313" key="2">
    <source>
        <dbReference type="EMBL" id="KAG0562034.1"/>
    </source>
</evidence>